<dbReference type="EMBL" id="UAWT01000003">
    <property type="protein sequence ID" value="SQC65310.1"/>
    <property type="molecule type" value="Genomic_DNA"/>
</dbReference>
<evidence type="ECO:0000313" key="5">
    <source>
        <dbReference type="EMBL" id="SQC65310.1"/>
    </source>
</evidence>
<keyword evidence="5" id="KW-0808">Transferase</keyword>
<accession>A0A2X3IUN2</accession>
<feature type="transmembrane region" description="Helical" evidence="3">
    <location>
        <begin position="37"/>
        <end position="59"/>
    </location>
</feature>
<dbReference type="GO" id="GO:0009103">
    <property type="term" value="P:lipopolysaccharide biosynthetic process"/>
    <property type="evidence" value="ECO:0007669"/>
    <property type="project" value="TreeGrafter"/>
</dbReference>
<dbReference type="GO" id="GO:0016747">
    <property type="term" value="F:acyltransferase activity, transferring groups other than amino-acyl groups"/>
    <property type="evidence" value="ECO:0007669"/>
    <property type="project" value="InterPro"/>
</dbReference>
<keyword evidence="5" id="KW-0012">Acyltransferase</keyword>
<dbReference type="PANTHER" id="PTHR23028">
    <property type="entry name" value="ACETYLTRANSFERASE"/>
    <property type="match status" value="1"/>
</dbReference>
<keyword evidence="3" id="KW-0812">Transmembrane</keyword>
<reference evidence="5 6" key="1">
    <citation type="submission" date="2018-06" db="EMBL/GenBank/DDBJ databases">
        <authorList>
            <consortium name="Pathogen Informatics"/>
            <person name="Doyle S."/>
        </authorList>
    </citation>
    <scope>NUCLEOTIDE SEQUENCE [LARGE SCALE GENOMIC DNA]</scope>
    <source>
        <strain evidence="5 6">NCTC13940</strain>
    </source>
</reference>
<gene>
    <name evidence="5" type="primary">oatA_2</name>
    <name evidence="5" type="ORF">NCTC13940_00430</name>
</gene>
<organism evidence="5 6">
    <name type="scientific">Listeria fleischmannii subsp. fleischmannii</name>
    <dbReference type="NCBI Taxonomy" id="1671902"/>
    <lineage>
        <taxon>Bacteria</taxon>
        <taxon>Bacillati</taxon>
        <taxon>Bacillota</taxon>
        <taxon>Bacilli</taxon>
        <taxon>Bacillales</taxon>
        <taxon>Listeriaceae</taxon>
        <taxon>Listeria</taxon>
    </lineage>
</organism>
<dbReference type="InterPro" id="IPR002656">
    <property type="entry name" value="Acyl_transf_3_dom"/>
</dbReference>
<evidence type="ECO:0000256" key="2">
    <source>
        <dbReference type="ARBA" id="ARBA00007400"/>
    </source>
</evidence>
<dbReference type="Pfam" id="PF01757">
    <property type="entry name" value="Acyl_transf_3"/>
    <property type="match status" value="1"/>
</dbReference>
<keyword evidence="3" id="KW-1133">Transmembrane helix</keyword>
<keyword evidence="3" id="KW-0472">Membrane</keyword>
<dbReference type="Proteomes" id="UP000250257">
    <property type="component" value="Unassembled WGS sequence"/>
</dbReference>
<proteinExistence type="inferred from homology"/>
<comment type="subcellular location">
    <subcellularLocation>
        <location evidence="1">Membrane</location>
    </subcellularLocation>
</comment>
<protein>
    <submittedName>
        <fullName evidence="5">O-acetyltransferase OatA</fullName>
        <ecNumber evidence="5">2.3.1.-</ecNumber>
    </submittedName>
</protein>
<evidence type="ECO:0000259" key="4">
    <source>
        <dbReference type="Pfam" id="PF01757"/>
    </source>
</evidence>
<feature type="domain" description="Acyltransferase 3" evidence="4">
    <location>
        <begin position="13"/>
        <end position="60"/>
    </location>
</feature>
<comment type="similarity">
    <text evidence="2">Belongs to the acyltransferase 3 family.</text>
</comment>
<dbReference type="GO" id="GO:0016020">
    <property type="term" value="C:membrane"/>
    <property type="evidence" value="ECO:0007669"/>
    <property type="project" value="TreeGrafter"/>
</dbReference>
<sequence>MKRTARYSRKYVPSIDGLRALAVLAVIAYHLNFSWAQGGFIGVDIFFVLSGYLITNILLTQYENENTIHLKDFG</sequence>
<evidence type="ECO:0000313" key="6">
    <source>
        <dbReference type="Proteomes" id="UP000250257"/>
    </source>
</evidence>
<evidence type="ECO:0000256" key="1">
    <source>
        <dbReference type="ARBA" id="ARBA00004370"/>
    </source>
</evidence>
<dbReference type="InterPro" id="IPR050879">
    <property type="entry name" value="Acyltransferase_3"/>
</dbReference>
<dbReference type="AlphaFoldDB" id="A0A2X3IUN2"/>
<dbReference type="EC" id="2.3.1.-" evidence="5"/>
<evidence type="ECO:0000256" key="3">
    <source>
        <dbReference type="SAM" id="Phobius"/>
    </source>
</evidence>
<name>A0A2X3IUN2_9LIST</name>
<dbReference type="PANTHER" id="PTHR23028:SF53">
    <property type="entry name" value="ACYL_TRANSF_3 DOMAIN-CONTAINING PROTEIN"/>
    <property type="match status" value="1"/>
</dbReference>